<feature type="region of interest" description="Disordered" evidence="1">
    <location>
        <begin position="284"/>
        <end position="314"/>
    </location>
</feature>
<evidence type="ECO:0000313" key="5">
    <source>
        <dbReference type="Proteomes" id="UP001589716"/>
    </source>
</evidence>
<dbReference type="InterPro" id="IPR013099">
    <property type="entry name" value="K_chnl_dom"/>
</dbReference>
<keyword evidence="2" id="KW-0812">Transmembrane</keyword>
<evidence type="ECO:0000256" key="2">
    <source>
        <dbReference type="SAM" id="Phobius"/>
    </source>
</evidence>
<evidence type="ECO:0000259" key="3">
    <source>
        <dbReference type="Pfam" id="PF07885"/>
    </source>
</evidence>
<protein>
    <submittedName>
        <fullName evidence="4">Potassium channel family protein</fullName>
    </submittedName>
</protein>
<feature type="transmembrane region" description="Helical" evidence="2">
    <location>
        <begin position="57"/>
        <end position="83"/>
    </location>
</feature>
<dbReference type="EMBL" id="JBHMCT010000012">
    <property type="protein sequence ID" value="MFB9556527.1"/>
    <property type="molecule type" value="Genomic_DNA"/>
</dbReference>
<accession>A0ABV5QSN3</accession>
<gene>
    <name evidence="4" type="ORF">ACFFTP_20345</name>
</gene>
<keyword evidence="4" id="KW-0406">Ion transport</keyword>
<dbReference type="SUPFAM" id="SSF81324">
    <property type="entry name" value="Voltage-gated potassium channels"/>
    <property type="match status" value="1"/>
</dbReference>
<evidence type="ECO:0000256" key="1">
    <source>
        <dbReference type="SAM" id="MobiDB-lite"/>
    </source>
</evidence>
<reference evidence="4 5" key="1">
    <citation type="submission" date="2024-09" db="EMBL/GenBank/DDBJ databases">
        <authorList>
            <person name="Sun Q."/>
            <person name="Mori K."/>
        </authorList>
    </citation>
    <scope>NUCLEOTIDE SEQUENCE [LARGE SCALE GENOMIC DNA]</scope>
    <source>
        <strain evidence="4 5">JCM 4414</strain>
    </source>
</reference>
<comment type="caution">
    <text evidence="4">The sequence shown here is derived from an EMBL/GenBank/DDBJ whole genome shotgun (WGS) entry which is preliminary data.</text>
</comment>
<organism evidence="4 5">
    <name type="scientific">Streptomyces roseoviridis</name>
    <dbReference type="NCBI Taxonomy" id="67361"/>
    <lineage>
        <taxon>Bacteria</taxon>
        <taxon>Bacillati</taxon>
        <taxon>Actinomycetota</taxon>
        <taxon>Actinomycetes</taxon>
        <taxon>Kitasatosporales</taxon>
        <taxon>Streptomycetaceae</taxon>
        <taxon>Streptomyces</taxon>
    </lineage>
</organism>
<keyword evidence="5" id="KW-1185">Reference proteome</keyword>
<feature type="domain" description="Potassium channel" evidence="3">
    <location>
        <begin position="99"/>
        <end position="150"/>
    </location>
</feature>
<keyword evidence="2" id="KW-1133">Transmembrane helix</keyword>
<dbReference type="RefSeq" id="WP_345491063.1">
    <property type="nucleotide sequence ID" value="NZ_BAAAWU010000001.1"/>
</dbReference>
<feature type="transmembrane region" description="Helical" evidence="2">
    <location>
        <begin position="138"/>
        <end position="159"/>
    </location>
</feature>
<keyword evidence="4" id="KW-0813">Transport</keyword>
<keyword evidence="2" id="KW-0472">Membrane</keyword>
<dbReference type="Gene3D" id="1.10.287.70">
    <property type="match status" value="1"/>
</dbReference>
<keyword evidence="4" id="KW-0407">Ion channel</keyword>
<dbReference type="Pfam" id="PF07885">
    <property type="entry name" value="Ion_trans_2"/>
    <property type="match status" value="1"/>
</dbReference>
<name>A0ABV5QSN3_9ACTN</name>
<dbReference type="Proteomes" id="UP001589716">
    <property type="component" value="Unassembled WGS sequence"/>
</dbReference>
<feature type="compositionally biased region" description="Basic residues" evidence="1">
    <location>
        <begin position="288"/>
        <end position="297"/>
    </location>
</feature>
<evidence type="ECO:0000313" key="4">
    <source>
        <dbReference type="EMBL" id="MFB9556527.1"/>
    </source>
</evidence>
<dbReference type="GO" id="GO:0034220">
    <property type="term" value="P:monoatomic ion transmembrane transport"/>
    <property type="evidence" value="ECO:0007669"/>
    <property type="project" value="UniProtKB-KW"/>
</dbReference>
<sequence length="314" mass="34073">MSWLPILAGVLLVLFVLRDLFQTLWHPTRHGGLSRLVMMSLWRLSARRGLRWRPAGLAGPMGMVAVLAVWALTVSVGWALIYWPHMPDDFSYASELVPSEHATPVDALYVSLVTLATLGLGDIAPTSGWLRLLAPLEALVGFVLLSATVAWILGVYPALARRRALALRLSHMRRSRATARALDSDGGAALLDGLASALSTITVDFLQYPESYYFYDVDERTSLPLQLGHAVELADQAARARHPDVRLSASVLRTALEDLAVVLDERFLRTEGAPGRVFAAYADDHGRGRARNRRRGRGGAADTDTGPGPGPGPA</sequence>
<proteinExistence type="predicted"/>